<dbReference type="SUPFAM" id="SSF53448">
    <property type="entry name" value="Nucleotide-diphospho-sugar transferases"/>
    <property type="match status" value="1"/>
</dbReference>
<dbReference type="Gene3D" id="3.40.50.720">
    <property type="entry name" value="NAD(P)-binding Rossmann-like Domain"/>
    <property type="match status" value="1"/>
</dbReference>
<dbReference type="Proteomes" id="UP000274920">
    <property type="component" value="Unassembled WGS sequence"/>
</dbReference>
<dbReference type="PANTHER" id="PTHR22916:SF3">
    <property type="entry name" value="UDP-GLCNAC:BETAGAL BETA-1,3-N-ACETYLGLUCOSAMINYLTRANSFERASE-LIKE PROTEIN 1"/>
    <property type="match status" value="1"/>
</dbReference>
<name>A0A3R8JSE7_9FIRM</name>
<dbReference type="CDD" id="cd00761">
    <property type="entry name" value="Glyco_tranf_GTA_type"/>
    <property type="match status" value="1"/>
</dbReference>
<dbReference type="GO" id="GO:0016758">
    <property type="term" value="F:hexosyltransferase activity"/>
    <property type="evidence" value="ECO:0007669"/>
    <property type="project" value="UniProtKB-ARBA"/>
</dbReference>
<accession>A0A3R8JSE7</accession>
<protein>
    <submittedName>
        <fullName evidence="2">Glycosyltransferase</fullName>
    </submittedName>
</protein>
<dbReference type="PANTHER" id="PTHR22916">
    <property type="entry name" value="GLYCOSYLTRANSFERASE"/>
    <property type="match status" value="1"/>
</dbReference>
<dbReference type="EMBL" id="RHJS01000002">
    <property type="protein sequence ID" value="RRK34568.1"/>
    <property type="molecule type" value="Genomic_DNA"/>
</dbReference>
<proteinExistence type="predicted"/>
<dbReference type="InterPro" id="IPR001173">
    <property type="entry name" value="Glyco_trans_2-like"/>
</dbReference>
<sequence>MAVRIKREVNMKRNVIYDIYEPDLEKLCQAVSMLNIDKCIVYGIGGNGSYFSKCLNAMGVKIQFYVDVKAESNTYFKGKTVISPENLRKQYRGEYIVVSPNIHASIVEFLKEIGVAKDRTILPFYKRESVPVDYGYHLKEASKDIDYEKSVITSPLVTITSIIYNTEEYLLRRSFESILRQTYRNFVFVIIINGATDRSYEIAKEYEQMDVRVKVIRLASNYVWTDLEFIKTIRNNLYGKYWCQLDGDDYYSEGFLEYAVKVGEKNKTDMVAVRTMAIAADSEFDLMKKDISFDGKDKFWFYHSDPLCHAFSQNHIMEEFAIGRLSGTWWGKLWDMKVTEQYFDDLIDMNDEIRGCYFRLDTAMTYKMLTLCERVYFSDEVYHFQSYSPGRTSYSKAPTEWLMSLWYVYKDLKLRFFRWYDYDTAMRYTKSFLKIFTKWMFARRGLLDDIELSPYKNMIKHNLQEIYNDDIFMSFIIDKSRTDEIYRLFYKRICEICVGTVNQEKIGLHVGNEKYNRIIGYGAKGKNAGIVIGMLMDTVIFPTELWDQNGDDKLIKKPDPNSLSKDDLVLILPSSALAVSSIKKDLEYCKAKVVEYEELRQWILECR</sequence>
<keyword evidence="3" id="KW-1185">Reference proteome</keyword>
<dbReference type="Pfam" id="PF00535">
    <property type="entry name" value="Glycos_transf_2"/>
    <property type="match status" value="1"/>
</dbReference>
<evidence type="ECO:0000313" key="3">
    <source>
        <dbReference type="Proteomes" id="UP000274920"/>
    </source>
</evidence>
<evidence type="ECO:0000259" key="1">
    <source>
        <dbReference type="Pfam" id="PF00535"/>
    </source>
</evidence>
<dbReference type="AlphaFoldDB" id="A0A3R8JSE7"/>
<evidence type="ECO:0000313" key="2">
    <source>
        <dbReference type="EMBL" id="RRK34568.1"/>
    </source>
</evidence>
<feature type="domain" description="Glycosyltransferase 2-like" evidence="1">
    <location>
        <begin position="162"/>
        <end position="290"/>
    </location>
</feature>
<dbReference type="Gene3D" id="3.90.550.10">
    <property type="entry name" value="Spore Coat Polysaccharide Biosynthesis Protein SpsA, Chain A"/>
    <property type="match status" value="1"/>
</dbReference>
<organism evidence="2 3">
    <name type="scientific">Schaedlerella arabinosiphila</name>
    <dbReference type="NCBI Taxonomy" id="2044587"/>
    <lineage>
        <taxon>Bacteria</taxon>
        <taxon>Bacillati</taxon>
        <taxon>Bacillota</taxon>
        <taxon>Clostridia</taxon>
        <taxon>Lachnospirales</taxon>
        <taxon>Lachnospiraceae</taxon>
        <taxon>Schaedlerella</taxon>
    </lineage>
</organism>
<keyword evidence="2" id="KW-0808">Transferase</keyword>
<comment type="caution">
    <text evidence="2">The sequence shown here is derived from an EMBL/GenBank/DDBJ whole genome shotgun (WGS) entry which is preliminary data.</text>
</comment>
<reference evidence="2" key="1">
    <citation type="submission" date="2018-10" db="EMBL/GenBank/DDBJ databases">
        <title>Schaedlerella arabinophila gen. nov. sp. nov., isolated from the mouse intestinal tract and comparative analysis with the genome of the closely related altered Schaedler flora strain ASF502.</title>
        <authorList>
            <person name="Miyake S."/>
            <person name="Soh M."/>
            <person name="Seedorf H."/>
        </authorList>
    </citation>
    <scope>NUCLEOTIDE SEQUENCE [LARGE SCALE GENOMIC DNA]</scope>
    <source>
        <strain evidence="2">DSM 106076</strain>
    </source>
</reference>
<gene>
    <name evidence="2" type="ORF">EBB54_26925</name>
</gene>
<dbReference type="InterPro" id="IPR029044">
    <property type="entry name" value="Nucleotide-diphossugar_trans"/>
</dbReference>